<gene>
    <name evidence="2" type="ORF">TCEB3V08_LOCUS6144</name>
</gene>
<feature type="region of interest" description="Disordered" evidence="1">
    <location>
        <begin position="84"/>
        <end position="104"/>
    </location>
</feature>
<dbReference type="AlphaFoldDB" id="A0A7R9GZ31"/>
<evidence type="ECO:0000313" key="2">
    <source>
        <dbReference type="EMBL" id="CAD7401716.1"/>
    </source>
</evidence>
<protein>
    <submittedName>
        <fullName evidence="2">Uncharacterized protein</fullName>
    </submittedName>
</protein>
<dbReference type="EMBL" id="OC318375">
    <property type="protein sequence ID" value="CAD7401716.1"/>
    <property type="molecule type" value="Genomic_DNA"/>
</dbReference>
<name>A0A7R9GZ31_TIMCR</name>
<organism evidence="2">
    <name type="scientific">Timema cristinae</name>
    <name type="common">Walking stick</name>
    <dbReference type="NCBI Taxonomy" id="61476"/>
    <lineage>
        <taxon>Eukaryota</taxon>
        <taxon>Metazoa</taxon>
        <taxon>Ecdysozoa</taxon>
        <taxon>Arthropoda</taxon>
        <taxon>Hexapoda</taxon>
        <taxon>Insecta</taxon>
        <taxon>Pterygota</taxon>
        <taxon>Neoptera</taxon>
        <taxon>Polyneoptera</taxon>
        <taxon>Phasmatodea</taxon>
        <taxon>Timematodea</taxon>
        <taxon>Timematoidea</taxon>
        <taxon>Timematidae</taxon>
        <taxon>Timema</taxon>
    </lineage>
</organism>
<sequence length="104" mass="12392">MMDNKLADVTGQSGRQPEITWTKWWTNINMNPATRSIQLQPEMQTDRQTDRQHRQIRPLPWDLPSLFILEMTVVVRQYLKIDPRHPKEDSGYEPAPRELKYCTK</sequence>
<reference evidence="2" key="1">
    <citation type="submission" date="2020-11" db="EMBL/GenBank/DDBJ databases">
        <authorList>
            <person name="Tran Van P."/>
        </authorList>
    </citation>
    <scope>NUCLEOTIDE SEQUENCE</scope>
</reference>
<proteinExistence type="predicted"/>
<accession>A0A7R9GZ31</accession>
<evidence type="ECO:0000256" key="1">
    <source>
        <dbReference type="SAM" id="MobiDB-lite"/>
    </source>
</evidence>